<evidence type="ECO:0000256" key="1">
    <source>
        <dbReference type="SAM" id="MobiDB-lite"/>
    </source>
</evidence>
<feature type="region of interest" description="Disordered" evidence="1">
    <location>
        <begin position="30"/>
        <end position="58"/>
    </location>
</feature>
<feature type="compositionally biased region" description="Polar residues" evidence="1">
    <location>
        <begin position="35"/>
        <end position="47"/>
    </location>
</feature>
<keyword evidence="3" id="KW-1185">Reference proteome</keyword>
<accession>A0ABN6H2Q7</accession>
<gene>
    <name evidence="2" type="ORF">HAHE_18520</name>
</gene>
<reference evidence="2 3" key="1">
    <citation type="submission" date="2021-06" db="EMBL/GenBank/DDBJ databases">
        <title>Complete genome of Haloferula helveola possessing various polysaccharide degrading enzymes.</title>
        <authorList>
            <person name="Takami H."/>
            <person name="Huang C."/>
            <person name="Hamasaki K."/>
        </authorList>
    </citation>
    <scope>NUCLEOTIDE SEQUENCE [LARGE SCALE GENOMIC DNA]</scope>
    <source>
        <strain evidence="2 3">CN-1</strain>
    </source>
</reference>
<evidence type="ECO:0008006" key="4">
    <source>
        <dbReference type="Google" id="ProtNLM"/>
    </source>
</evidence>
<dbReference type="EMBL" id="AP024702">
    <property type="protein sequence ID" value="BCX47944.1"/>
    <property type="molecule type" value="Genomic_DNA"/>
</dbReference>
<evidence type="ECO:0000313" key="2">
    <source>
        <dbReference type="EMBL" id="BCX47944.1"/>
    </source>
</evidence>
<sequence>MRLRPFKCSNIHLGALGDLAVNPIKPQPFGKRASLPSQSTFDGSPSEASAKAVSSPCIEPGPKAEFSGMEASDHHFNREDRSRKWKRIAAHLRDHPEDLAIALENMDRWETLGRVHPEPIRCWRERIRTAMASDAGMNALIGFLEAPNHDSEPIKSCSPFVGLPLRADARPAS</sequence>
<dbReference type="Proteomes" id="UP001374893">
    <property type="component" value="Chromosome"/>
</dbReference>
<protein>
    <recommendedName>
        <fullName evidence="4">Transposase</fullName>
    </recommendedName>
</protein>
<name>A0ABN6H2Q7_9BACT</name>
<organism evidence="2 3">
    <name type="scientific">Haloferula helveola</name>
    <dbReference type="NCBI Taxonomy" id="490095"/>
    <lineage>
        <taxon>Bacteria</taxon>
        <taxon>Pseudomonadati</taxon>
        <taxon>Verrucomicrobiota</taxon>
        <taxon>Verrucomicrobiia</taxon>
        <taxon>Verrucomicrobiales</taxon>
        <taxon>Verrucomicrobiaceae</taxon>
        <taxon>Haloferula</taxon>
    </lineage>
</organism>
<proteinExistence type="predicted"/>
<evidence type="ECO:0000313" key="3">
    <source>
        <dbReference type="Proteomes" id="UP001374893"/>
    </source>
</evidence>